<accession>D6ZF62</accession>
<reference evidence="1 2" key="1">
    <citation type="journal article" date="2010" name="Stand. Genomic Sci.">
        <title>Complete genome sequence of Segniliparus rotundus type strain (CDC 1076).</title>
        <authorList>
            <person name="Sikorski J."/>
            <person name="Lapidus A."/>
            <person name="Copeland A."/>
            <person name="Misra M."/>
            <person name="Glavina Del Rio T."/>
            <person name="Nolan M."/>
            <person name="Lucas S."/>
            <person name="Chen F."/>
            <person name="Tice H."/>
            <person name="Cheng J.F."/>
            <person name="Jando M."/>
            <person name="Schneider S."/>
            <person name="Bruce D."/>
            <person name="Goodwin L."/>
            <person name="Pitluck S."/>
            <person name="Liolios K."/>
            <person name="Mikhailova N."/>
            <person name="Pati A."/>
            <person name="Ivanova N."/>
            <person name="Mavromatis K."/>
            <person name="Chen A."/>
            <person name="Palaniappan K."/>
            <person name="Chertkov O."/>
            <person name="Land M."/>
            <person name="Hauser L."/>
            <person name="Chang Y.J."/>
            <person name="Jeffries C.D."/>
            <person name="Brettin T."/>
            <person name="Detter J.C."/>
            <person name="Han C."/>
            <person name="Rohde M."/>
            <person name="Goker M."/>
            <person name="Bristow J."/>
            <person name="Eisen J.A."/>
            <person name="Markowitz V."/>
            <person name="Hugenholtz P."/>
            <person name="Kyrpides N.C."/>
            <person name="Klenk H.P."/>
        </authorList>
    </citation>
    <scope>NUCLEOTIDE SEQUENCE [LARGE SCALE GENOMIC DNA]</scope>
    <source>
        <strain evidence="2">ATCC BAA-972 / CDC 1076 / CIP 108378 / DSM 44985 / JCM 13578</strain>
    </source>
</reference>
<dbReference type="AlphaFoldDB" id="D6ZF62"/>
<dbReference type="HOGENOM" id="CLU_185224_0_0_11"/>
<dbReference type="EMBL" id="CP001958">
    <property type="protein sequence ID" value="ADG97586.1"/>
    <property type="molecule type" value="Genomic_DNA"/>
</dbReference>
<dbReference type="STRING" id="640132.Srot_1113"/>
<dbReference type="Proteomes" id="UP000002247">
    <property type="component" value="Chromosome"/>
</dbReference>
<dbReference type="OrthoDB" id="3214849at2"/>
<protein>
    <submittedName>
        <fullName evidence="1">Uncharacterized protein</fullName>
    </submittedName>
</protein>
<keyword evidence="2" id="KW-1185">Reference proteome</keyword>
<sequence length="77" mass="8538">MQELLVVFTPAVLMVFALAMQRLETHLGKPGPREDEVEAFLLHASPTAMNTLAYEGLSEALEIFDIRQERAKAANPV</sequence>
<dbReference type="RefSeq" id="WP_013138042.1">
    <property type="nucleotide sequence ID" value="NC_014168.1"/>
</dbReference>
<evidence type="ECO:0000313" key="2">
    <source>
        <dbReference type="Proteomes" id="UP000002247"/>
    </source>
</evidence>
<evidence type="ECO:0000313" key="1">
    <source>
        <dbReference type="EMBL" id="ADG97586.1"/>
    </source>
</evidence>
<organism evidence="1 2">
    <name type="scientific">Segniliparus rotundus (strain ATCC BAA-972 / CDC 1076 / CIP 108378 / DSM 44985 / JCM 13578)</name>
    <dbReference type="NCBI Taxonomy" id="640132"/>
    <lineage>
        <taxon>Bacteria</taxon>
        <taxon>Bacillati</taxon>
        <taxon>Actinomycetota</taxon>
        <taxon>Actinomycetes</taxon>
        <taxon>Mycobacteriales</taxon>
        <taxon>Segniliparaceae</taxon>
        <taxon>Segniliparus</taxon>
    </lineage>
</organism>
<proteinExistence type="predicted"/>
<name>D6ZF62_SEGRD</name>
<gene>
    <name evidence="1" type="ordered locus">Srot_1113</name>
</gene>
<dbReference type="KEGG" id="srt:Srot_1113"/>